<comment type="caution">
    <text evidence="2">The sequence shown here is derived from an EMBL/GenBank/DDBJ whole genome shotgun (WGS) entry which is preliminary data.</text>
</comment>
<evidence type="ECO:0000313" key="2">
    <source>
        <dbReference type="EMBL" id="PWD51846.1"/>
    </source>
</evidence>
<evidence type="ECO:0000256" key="1">
    <source>
        <dbReference type="SAM" id="MobiDB-lite"/>
    </source>
</evidence>
<name>A0A2U1ZXY0_9MICO</name>
<proteinExistence type="predicted"/>
<organism evidence="2 3">
    <name type="scientific">Serinibacter arcticus</name>
    <dbReference type="NCBI Taxonomy" id="1655435"/>
    <lineage>
        <taxon>Bacteria</taxon>
        <taxon>Bacillati</taxon>
        <taxon>Actinomycetota</taxon>
        <taxon>Actinomycetes</taxon>
        <taxon>Micrococcales</taxon>
        <taxon>Beutenbergiaceae</taxon>
        <taxon>Serinibacter</taxon>
    </lineage>
</organism>
<gene>
    <name evidence="2" type="ORF">C8046_15530</name>
</gene>
<feature type="region of interest" description="Disordered" evidence="1">
    <location>
        <begin position="1"/>
        <end position="30"/>
    </location>
</feature>
<sequence>MTTTAGSTPPVDRTPPLDPTSTTAAAEPSLALPTFTMVGSEADAGLCVDGVCAVPTPPADAPTERVGPTF</sequence>
<keyword evidence="3" id="KW-1185">Reference proteome</keyword>
<protein>
    <submittedName>
        <fullName evidence="2">Uncharacterized protein</fullName>
    </submittedName>
</protein>
<evidence type="ECO:0000313" key="3">
    <source>
        <dbReference type="Proteomes" id="UP000245166"/>
    </source>
</evidence>
<accession>A0A2U1ZXY0</accession>
<dbReference type="EMBL" id="PYHR01000002">
    <property type="protein sequence ID" value="PWD51846.1"/>
    <property type="molecule type" value="Genomic_DNA"/>
</dbReference>
<reference evidence="2 3" key="1">
    <citation type="submission" date="2018-03" db="EMBL/GenBank/DDBJ databases">
        <title>Genome assembly of novel Miniimonas species PCH200.</title>
        <authorList>
            <person name="Thakur V."/>
            <person name="Kumar V."/>
            <person name="Singh D."/>
        </authorList>
    </citation>
    <scope>NUCLEOTIDE SEQUENCE [LARGE SCALE GENOMIC DNA]</scope>
    <source>
        <strain evidence="2 3">PCH200</strain>
    </source>
</reference>
<dbReference type="RefSeq" id="WP_109230227.1">
    <property type="nucleotide sequence ID" value="NZ_PYHR01000002.1"/>
</dbReference>
<dbReference type="OrthoDB" id="10014804at2"/>
<dbReference type="Proteomes" id="UP000245166">
    <property type="component" value="Unassembled WGS sequence"/>
</dbReference>
<dbReference type="AlphaFoldDB" id="A0A2U1ZXY0"/>